<feature type="transmembrane region" description="Helical" evidence="1">
    <location>
        <begin position="124"/>
        <end position="147"/>
    </location>
</feature>
<feature type="transmembrane region" description="Helical" evidence="1">
    <location>
        <begin position="244"/>
        <end position="266"/>
    </location>
</feature>
<evidence type="ECO:0000259" key="2">
    <source>
        <dbReference type="Pfam" id="PF02517"/>
    </source>
</evidence>
<keyword evidence="1" id="KW-0472">Membrane</keyword>
<dbReference type="GO" id="GO:0006508">
    <property type="term" value="P:proteolysis"/>
    <property type="evidence" value="ECO:0007669"/>
    <property type="project" value="UniProtKB-KW"/>
</dbReference>
<sequence>MSTGLPAATPYHRLFRTSAGYAWWRPLAAAGLLVVFTGVASVVLAVLWMAAALISGDVDLEILRSPAALTAHLTDVSNPLSLLFLLANLAVLLPLVPLSLLCVGLRPLGMRHSVAFRVRWRWMLACVVPALVVTLVSIGVSFVPALFGQPLPAPVPVEAGRLVVLLILVVLLAPLQSAAEEYIFRGLAMQAIGAWVRPVWVAIVVSTVIFTAGHVQYELWGMLSVAVMGAGFAIVTWRTGGLEAAIALHVINNVLSLGLLTTGLLGTTQMSSEGSTPLTPLLQAVFTAGYLLWVDRLAARRGLVRQRPVETPVQPLVG</sequence>
<dbReference type="GO" id="GO:0004175">
    <property type="term" value="F:endopeptidase activity"/>
    <property type="evidence" value="ECO:0007669"/>
    <property type="project" value="UniProtKB-ARBA"/>
</dbReference>
<keyword evidence="3" id="KW-0645">Protease</keyword>
<dbReference type="KEGG" id="lyk:FLP23_09755"/>
<feature type="transmembrane region" description="Helical" evidence="1">
    <location>
        <begin position="278"/>
        <end position="298"/>
    </location>
</feature>
<dbReference type="InterPro" id="IPR052710">
    <property type="entry name" value="CAAX_protease"/>
</dbReference>
<dbReference type="GO" id="GO:0080120">
    <property type="term" value="P:CAAX-box protein maturation"/>
    <property type="evidence" value="ECO:0007669"/>
    <property type="project" value="UniProtKB-ARBA"/>
</dbReference>
<dbReference type="OrthoDB" id="2680086at2"/>
<feature type="transmembrane region" description="Helical" evidence="1">
    <location>
        <begin position="82"/>
        <end position="103"/>
    </location>
</feature>
<keyword evidence="4" id="KW-1185">Reference proteome</keyword>
<feature type="transmembrane region" description="Helical" evidence="1">
    <location>
        <begin position="191"/>
        <end position="213"/>
    </location>
</feature>
<dbReference type="PANTHER" id="PTHR36435:SF1">
    <property type="entry name" value="CAAX AMINO TERMINAL PROTEASE FAMILY PROTEIN"/>
    <property type="match status" value="1"/>
</dbReference>
<evidence type="ECO:0000313" key="3">
    <source>
        <dbReference type="EMBL" id="QEO10266.1"/>
    </source>
</evidence>
<proteinExistence type="predicted"/>
<dbReference type="GO" id="GO:0008237">
    <property type="term" value="F:metallopeptidase activity"/>
    <property type="evidence" value="ECO:0007669"/>
    <property type="project" value="UniProtKB-KW"/>
</dbReference>
<feature type="domain" description="CAAX prenyl protease 2/Lysostaphin resistance protein A-like" evidence="2">
    <location>
        <begin position="163"/>
        <end position="255"/>
    </location>
</feature>
<reference evidence="3 4" key="1">
    <citation type="submission" date="2019-09" db="EMBL/GenBank/DDBJ databases">
        <title>Genome sequencing of strain KACC 19322.</title>
        <authorList>
            <person name="Heo J."/>
            <person name="Kim S.-J."/>
            <person name="Kim J.-S."/>
            <person name="Hong S.-B."/>
            <person name="Kwon S.-W."/>
        </authorList>
    </citation>
    <scope>NUCLEOTIDE SEQUENCE [LARGE SCALE GENOMIC DNA]</scope>
    <source>
        <strain evidence="3 4">KACC 19322</strain>
    </source>
</reference>
<dbReference type="RefSeq" id="WP_149325683.1">
    <property type="nucleotide sequence ID" value="NZ_CP043504.1"/>
</dbReference>
<feature type="transmembrane region" description="Helical" evidence="1">
    <location>
        <begin position="219"/>
        <end position="237"/>
    </location>
</feature>
<dbReference type="Pfam" id="PF02517">
    <property type="entry name" value="Rce1-like"/>
    <property type="match status" value="1"/>
</dbReference>
<evidence type="ECO:0000313" key="4">
    <source>
        <dbReference type="Proteomes" id="UP000322159"/>
    </source>
</evidence>
<dbReference type="AlphaFoldDB" id="A0A5C1Y926"/>
<keyword evidence="3" id="KW-0378">Hydrolase</keyword>
<name>A0A5C1Y926_9MICO</name>
<organism evidence="3 4">
    <name type="scientific">Protaetiibacter larvae</name>
    <dbReference type="NCBI Taxonomy" id="2592654"/>
    <lineage>
        <taxon>Bacteria</taxon>
        <taxon>Bacillati</taxon>
        <taxon>Actinomycetota</taxon>
        <taxon>Actinomycetes</taxon>
        <taxon>Micrococcales</taxon>
        <taxon>Microbacteriaceae</taxon>
        <taxon>Protaetiibacter</taxon>
    </lineage>
</organism>
<dbReference type="EMBL" id="CP043504">
    <property type="protein sequence ID" value="QEO10266.1"/>
    <property type="molecule type" value="Genomic_DNA"/>
</dbReference>
<protein>
    <submittedName>
        <fullName evidence="3">CPBP family intramembrane metalloprotease</fullName>
    </submittedName>
</protein>
<dbReference type="InterPro" id="IPR003675">
    <property type="entry name" value="Rce1/LyrA-like_dom"/>
</dbReference>
<keyword evidence="1" id="KW-0812">Transmembrane</keyword>
<feature type="transmembrane region" description="Helical" evidence="1">
    <location>
        <begin position="159"/>
        <end position="179"/>
    </location>
</feature>
<dbReference type="PANTHER" id="PTHR36435">
    <property type="entry name" value="SLR1288 PROTEIN"/>
    <property type="match status" value="1"/>
</dbReference>
<dbReference type="Proteomes" id="UP000322159">
    <property type="component" value="Chromosome"/>
</dbReference>
<keyword evidence="1" id="KW-1133">Transmembrane helix</keyword>
<gene>
    <name evidence="3" type="ORF">FLP23_09755</name>
</gene>
<evidence type="ECO:0000256" key="1">
    <source>
        <dbReference type="SAM" id="Phobius"/>
    </source>
</evidence>
<accession>A0A5C1Y926</accession>
<keyword evidence="3" id="KW-0482">Metalloprotease</keyword>
<feature type="transmembrane region" description="Helical" evidence="1">
    <location>
        <begin position="27"/>
        <end position="54"/>
    </location>
</feature>